<keyword evidence="1" id="KW-0472">Membrane</keyword>
<evidence type="ECO:0000313" key="6">
    <source>
        <dbReference type="Proteomes" id="UP000663829"/>
    </source>
</evidence>
<feature type="transmembrane region" description="Helical" evidence="1">
    <location>
        <begin position="132"/>
        <end position="156"/>
    </location>
</feature>
<dbReference type="OrthoDB" id="8067290at2759"/>
<protein>
    <submittedName>
        <fullName evidence="2">Uncharacterized protein</fullName>
    </submittedName>
</protein>
<evidence type="ECO:0000313" key="2">
    <source>
        <dbReference type="EMBL" id="CAF1315343.1"/>
    </source>
</evidence>
<keyword evidence="6" id="KW-1185">Reference proteome</keyword>
<dbReference type="EMBL" id="CAJNOQ010013148">
    <property type="protein sequence ID" value="CAF1315343.1"/>
    <property type="molecule type" value="Genomic_DNA"/>
</dbReference>
<sequence length="196" mass="22562">MFNTLTFHLGVSQGKMLYPFEQVLVMRDAISFEQFSSEGRPGKDCYGHFGGAVLFDLFNRQFPECIMIDYLHTTLLRQTKTMLMHLSNNLRPTERVLLDAQLTEQKFPHFFNRTVRGISQLAHVKGTELRNLLLYSIIPTFISFFSPNLIYFIALFSCGVCLLHGPPLENISTSSRSRLSSILMKEYMSTSKKKDF</sequence>
<evidence type="ECO:0000256" key="1">
    <source>
        <dbReference type="SAM" id="Phobius"/>
    </source>
</evidence>
<keyword evidence="1" id="KW-0812">Transmembrane</keyword>
<comment type="caution">
    <text evidence="2">The sequence shown here is derived from an EMBL/GenBank/DDBJ whole genome shotgun (WGS) entry which is preliminary data.</text>
</comment>
<reference evidence="2" key="1">
    <citation type="submission" date="2021-02" db="EMBL/GenBank/DDBJ databases">
        <authorList>
            <person name="Nowell W R."/>
        </authorList>
    </citation>
    <scope>NUCLEOTIDE SEQUENCE</scope>
</reference>
<proteinExistence type="predicted"/>
<dbReference type="Proteomes" id="UP000681722">
    <property type="component" value="Unassembled WGS sequence"/>
</dbReference>
<dbReference type="Proteomes" id="UP000682733">
    <property type="component" value="Unassembled WGS sequence"/>
</dbReference>
<dbReference type="Proteomes" id="UP000663829">
    <property type="component" value="Unassembled WGS sequence"/>
</dbReference>
<dbReference type="Proteomes" id="UP000677228">
    <property type="component" value="Unassembled WGS sequence"/>
</dbReference>
<organism evidence="2 6">
    <name type="scientific">Didymodactylos carnosus</name>
    <dbReference type="NCBI Taxonomy" id="1234261"/>
    <lineage>
        <taxon>Eukaryota</taxon>
        <taxon>Metazoa</taxon>
        <taxon>Spiralia</taxon>
        <taxon>Gnathifera</taxon>
        <taxon>Rotifera</taxon>
        <taxon>Eurotatoria</taxon>
        <taxon>Bdelloidea</taxon>
        <taxon>Philodinida</taxon>
        <taxon>Philodinidae</taxon>
        <taxon>Didymodactylos</taxon>
    </lineage>
</organism>
<evidence type="ECO:0000313" key="5">
    <source>
        <dbReference type="EMBL" id="CAF4231193.1"/>
    </source>
</evidence>
<evidence type="ECO:0000313" key="3">
    <source>
        <dbReference type="EMBL" id="CAF1433466.1"/>
    </source>
</evidence>
<accession>A0A815EQS1</accession>
<name>A0A815EQS1_9BILA</name>
<dbReference type="AlphaFoldDB" id="A0A815EQS1"/>
<evidence type="ECO:0000313" key="4">
    <source>
        <dbReference type="EMBL" id="CAF4156670.1"/>
    </source>
</evidence>
<dbReference type="EMBL" id="CAJOBC010044837">
    <property type="protein sequence ID" value="CAF4156670.1"/>
    <property type="molecule type" value="Genomic_DNA"/>
</dbReference>
<dbReference type="EMBL" id="CAJOBA010050146">
    <property type="protein sequence ID" value="CAF4231193.1"/>
    <property type="molecule type" value="Genomic_DNA"/>
</dbReference>
<dbReference type="EMBL" id="CAJNOK010028355">
    <property type="protein sequence ID" value="CAF1433466.1"/>
    <property type="molecule type" value="Genomic_DNA"/>
</dbReference>
<gene>
    <name evidence="2" type="ORF">GPM918_LOCUS29202</name>
    <name evidence="3" type="ORF">OVA965_LOCUS34143</name>
    <name evidence="4" type="ORF">SRO942_LOCUS29764</name>
    <name evidence="5" type="ORF">TMI583_LOCUS35055</name>
</gene>
<keyword evidence="1" id="KW-1133">Transmembrane helix</keyword>